<reference evidence="2" key="1">
    <citation type="submission" date="2019-08" db="EMBL/GenBank/DDBJ databases">
        <authorList>
            <person name="Kucharzyk K."/>
            <person name="Murdoch R.W."/>
            <person name="Higgins S."/>
            <person name="Loffler F."/>
        </authorList>
    </citation>
    <scope>NUCLEOTIDE SEQUENCE</scope>
</reference>
<name>A0A644WZT7_9ZZZZ</name>
<feature type="region of interest" description="Disordered" evidence="1">
    <location>
        <begin position="1"/>
        <end position="31"/>
    </location>
</feature>
<proteinExistence type="predicted"/>
<dbReference type="AlphaFoldDB" id="A0A644WZT7"/>
<feature type="compositionally biased region" description="Basic residues" evidence="1">
    <location>
        <begin position="1"/>
        <end position="10"/>
    </location>
</feature>
<organism evidence="2">
    <name type="scientific">bioreactor metagenome</name>
    <dbReference type="NCBI Taxonomy" id="1076179"/>
    <lineage>
        <taxon>unclassified sequences</taxon>
        <taxon>metagenomes</taxon>
        <taxon>ecological metagenomes</taxon>
    </lineage>
</organism>
<sequence>MSNTKKRSGGKKSTGALDRKRKATRKGKKGLGGLAVPSKEVVLDSLKKTGLVGLGFLGGRLISANIFPSETGFKKYAATIIEAGGGVLLAAQNKSQTAKFIGFGLSASGGLDLAEKIFDKQILPINLSLSGFSLGDVFGKSPENKIENPPYKPNLPEIPADTIVEFEEEHASGASGIGNSDSEIM</sequence>
<dbReference type="EMBL" id="VSSQ01001335">
    <property type="protein sequence ID" value="MPM07444.1"/>
    <property type="molecule type" value="Genomic_DNA"/>
</dbReference>
<evidence type="ECO:0000313" key="2">
    <source>
        <dbReference type="EMBL" id="MPM07444.1"/>
    </source>
</evidence>
<protein>
    <submittedName>
        <fullName evidence="2">Uncharacterized protein</fullName>
    </submittedName>
</protein>
<feature type="compositionally biased region" description="Basic residues" evidence="1">
    <location>
        <begin position="19"/>
        <end position="29"/>
    </location>
</feature>
<accession>A0A644WZT7</accession>
<gene>
    <name evidence="2" type="ORF">SDC9_53750</name>
</gene>
<comment type="caution">
    <text evidence="2">The sequence shown here is derived from an EMBL/GenBank/DDBJ whole genome shotgun (WGS) entry which is preliminary data.</text>
</comment>
<evidence type="ECO:0000256" key="1">
    <source>
        <dbReference type="SAM" id="MobiDB-lite"/>
    </source>
</evidence>